<dbReference type="EMBL" id="LT882676">
    <property type="protein sequence ID" value="SMY18590.1"/>
    <property type="molecule type" value="Genomic_DNA"/>
</dbReference>
<evidence type="ECO:0000313" key="4">
    <source>
        <dbReference type="Proteomes" id="UP000215453"/>
    </source>
</evidence>
<dbReference type="InterPro" id="IPR000719">
    <property type="entry name" value="Prot_kinase_dom"/>
</dbReference>
<gene>
    <name evidence="3" type="ORF">ZT1A5_G25</name>
</gene>
<dbReference type="GO" id="GO:0005634">
    <property type="term" value="C:nucleus"/>
    <property type="evidence" value="ECO:0007669"/>
    <property type="project" value="TreeGrafter"/>
</dbReference>
<dbReference type="GO" id="GO:0005524">
    <property type="term" value="F:ATP binding"/>
    <property type="evidence" value="ECO:0007669"/>
    <property type="project" value="InterPro"/>
</dbReference>
<evidence type="ECO:0000313" key="3">
    <source>
        <dbReference type="EMBL" id="SMY18590.1"/>
    </source>
</evidence>
<dbReference type="InterPro" id="IPR011009">
    <property type="entry name" value="Kinase-like_dom_sf"/>
</dbReference>
<dbReference type="InterPro" id="IPR008271">
    <property type="entry name" value="Ser/Thr_kinase_AS"/>
</dbReference>
<dbReference type="Pfam" id="PF00069">
    <property type="entry name" value="Pkinase"/>
    <property type="match status" value="1"/>
</dbReference>
<dbReference type="InterPro" id="IPR001680">
    <property type="entry name" value="WD40_rpt"/>
</dbReference>
<organism evidence="3 4">
    <name type="scientific">Zymoseptoria tritici ST99CH_1A5</name>
    <dbReference type="NCBI Taxonomy" id="1276529"/>
    <lineage>
        <taxon>Eukaryota</taxon>
        <taxon>Fungi</taxon>
        <taxon>Dikarya</taxon>
        <taxon>Ascomycota</taxon>
        <taxon>Pezizomycotina</taxon>
        <taxon>Dothideomycetes</taxon>
        <taxon>Dothideomycetidae</taxon>
        <taxon>Mycosphaerellales</taxon>
        <taxon>Mycosphaerellaceae</taxon>
        <taxon>Zymoseptoria</taxon>
    </lineage>
</organism>
<dbReference type="Gene3D" id="1.10.510.10">
    <property type="entry name" value="Transferase(Phosphotransferase) domain 1"/>
    <property type="match status" value="1"/>
</dbReference>
<sequence>MPRADDLVRLARLDATVTEDQIAVHTRHDNHGTPTVWKRSLRPIGQGGFGAVYREECIEGRNRGSLRAVKAVQKVISQGSPQMDYSKELEAIARFSQPQYQQHFVRSFGWYENASTIFIAMEFVEHGDLQQYVGRAMPEPEMQLIVSQVLEGLSHMHNLSYAHRDLKPANLLVYRKGPQWHVKIADFGLSKRLTESLSSLHTRAGTHGFMAPEILGLLHDDDEDSDTESGPSYTNAVDVWALGVITFQLLTTQLPFAAGDFRPLRKYVKGKAPFTQEHLVASRISFSGIAWIESCLAPSPAQRPSAGFSRKHRWPIGALITESAHPLPRTVDSESLASASWSVQDGGYETASRHLSTTPPQQLGQSMRANAQLSDGSSVFDGEHDAHPWVEVTNMEIERAERPIFSQHGHLAVLSDSLLHIWDATGAWKSKKLADLPGYRSPYESGTAGNPPHSCNIESFSPDGRHIAICTGSGTIVWNTVTWESVKMFNETLNGNGASLFVRFSSDGRLLVSGDEDHKVDEKSLVVKLWDTASWTVVKQLRVKQLGRSIYFIRKLPPDDLTKPFDGFGLDSKGQKERRGDTKKTSSNSGTKRGK</sequence>
<dbReference type="SUPFAM" id="SSF50978">
    <property type="entry name" value="WD40 repeat-like"/>
    <property type="match status" value="1"/>
</dbReference>
<dbReference type="SUPFAM" id="SSF56112">
    <property type="entry name" value="Protein kinase-like (PK-like)"/>
    <property type="match status" value="1"/>
</dbReference>
<dbReference type="PROSITE" id="PS00108">
    <property type="entry name" value="PROTEIN_KINASE_ST"/>
    <property type="match status" value="1"/>
</dbReference>
<feature type="region of interest" description="Disordered" evidence="1">
    <location>
        <begin position="561"/>
        <end position="595"/>
    </location>
</feature>
<accession>A0A1Y6L5R9</accession>
<dbReference type="AlphaFoldDB" id="A0A1Y6L5R9"/>
<feature type="compositionally biased region" description="Basic and acidic residues" evidence="1">
    <location>
        <begin position="573"/>
        <end position="584"/>
    </location>
</feature>
<dbReference type="InterPro" id="IPR036322">
    <property type="entry name" value="WD40_repeat_dom_sf"/>
</dbReference>
<dbReference type="PANTHER" id="PTHR44167">
    <property type="entry name" value="OVARIAN-SPECIFIC SERINE/THREONINE-PROTEIN KINASE LOK-RELATED"/>
    <property type="match status" value="1"/>
</dbReference>
<evidence type="ECO:0000256" key="1">
    <source>
        <dbReference type="SAM" id="MobiDB-lite"/>
    </source>
</evidence>
<reference evidence="3 4" key="1">
    <citation type="submission" date="2016-10" db="EMBL/GenBank/DDBJ databases">
        <authorList>
            <person name="Varghese N."/>
        </authorList>
    </citation>
    <scope>NUCLEOTIDE SEQUENCE [LARGE SCALE GENOMIC DNA]</scope>
</reference>
<evidence type="ECO:0000259" key="2">
    <source>
        <dbReference type="PROSITE" id="PS50011"/>
    </source>
</evidence>
<dbReference type="InterPro" id="IPR015943">
    <property type="entry name" value="WD40/YVTN_repeat-like_dom_sf"/>
</dbReference>
<feature type="domain" description="Protein kinase" evidence="2">
    <location>
        <begin position="38"/>
        <end position="315"/>
    </location>
</feature>
<name>A0A1Y6L5R9_ZYMTR</name>
<dbReference type="Proteomes" id="UP000215453">
    <property type="component" value="Chromosome 1"/>
</dbReference>
<proteinExistence type="predicted"/>
<dbReference type="PROSITE" id="PS50011">
    <property type="entry name" value="PROTEIN_KINASE_DOM"/>
    <property type="match status" value="1"/>
</dbReference>
<dbReference type="SMART" id="SM00220">
    <property type="entry name" value="S_TKc"/>
    <property type="match status" value="1"/>
</dbReference>
<dbReference type="GO" id="GO:0044773">
    <property type="term" value="P:mitotic DNA damage checkpoint signaling"/>
    <property type="evidence" value="ECO:0007669"/>
    <property type="project" value="TreeGrafter"/>
</dbReference>
<feature type="compositionally biased region" description="Polar residues" evidence="1">
    <location>
        <begin position="585"/>
        <end position="595"/>
    </location>
</feature>
<dbReference type="Gene3D" id="2.130.10.10">
    <property type="entry name" value="YVTN repeat-like/Quinoprotein amine dehydrogenase"/>
    <property type="match status" value="1"/>
</dbReference>
<protein>
    <recommendedName>
        <fullName evidence="2">Protein kinase domain-containing protein</fullName>
    </recommendedName>
</protein>
<dbReference type="PANTHER" id="PTHR44167:SF24">
    <property type="entry name" value="SERINE_THREONINE-PROTEIN KINASE CHK2"/>
    <property type="match status" value="1"/>
</dbReference>
<dbReference type="Pfam" id="PF00400">
    <property type="entry name" value="WD40"/>
    <property type="match status" value="1"/>
</dbReference>
<dbReference type="GO" id="GO:0004674">
    <property type="term" value="F:protein serine/threonine kinase activity"/>
    <property type="evidence" value="ECO:0007669"/>
    <property type="project" value="TreeGrafter"/>
</dbReference>